<dbReference type="WBParaSite" id="MhA1_Contig418.frz3.fgene8">
    <property type="protein sequence ID" value="MhA1_Contig418.frz3.fgene8"/>
    <property type="gene ID" value="MhA1_Contig418.frz3.fgene8"/>
</dbReference>
<evidence type="ECO:0000313" key="4">
    <source>
        <dbReference type="WBParaSite" id="MhA1_Contig418.frz3.fgene8"/>
    </source>
</evidence>
<sequence>MSATRESSTETADRYPFGYSTELTSNHESSICTAKRLRQRLQRQQSGQSGRRYTGESSEGSSLVGTPTESGRCFTFTATQRVLRTDPDRKPSMNQNLSEMLLDAIHMDDVSLVDRLLLSHCGNKHQATLSSSPSITSTNTFTDLAQRRHGAATMQHRRSNASSTLSTHSGGRSNCATMSTLHMAVAHKQRDIVELLLKSGYDPNTIALCHCKGACTTSGNIPLASVLPSKNHSATPEMCTVCTQLRVVSILDQTPLAIAVRAQSAEMVE</sequence>
<feature type="compositionally biased region" description="Polar residues" evidence="2">
    <location>
        <begin position="21"/>
        <end position="32"/>
    </location>
</feature>
<dbReference type="SUPFAM" id="SSF48403">
    <property type="entry name" value="Ankyrin repeat"/>
    <property type="match status" value="1"/>
</dbReference>
<feature type="region of interest" description="Disordered" evidence="2">
    <location>
        <begin position="153"/>
        <end position="172"/>
    </location>
</feature>
<protein>
    <submittedName>
        <fullName evidence="4">ANK_REP_REGION domain-containing protein</fullName>
    </submittedName>
</protein>
<feature type="compositionally biased region" description="Low complexity" evidence="2">
    <location>
        <begin position="42"/>
        <end position="52"/>
    </location>
</feature>
<proteinExistence type="predicted"/>
<feature type="repeat" description="ANK" evidence="1">
    <location>
        <begin position="176"/>
        <end position="208"/>
    </location>
</feature>
<dbReference type="Pfam" id="PF00023">
    <property type="entry name" value="Ank"/>
    <property type="match status" value="1"/>
</dbReference>
<feature type="compositionally biased region" description="Polar residues" evidence="2">
    <location>
        <begin position="55"/>
        <end position="69"/>
    </location>
</feature>
<evidence type="ECO:0000256" key="1">
    <source>
        <dbReference type="PROSITE-ProRule" id="PRU00023"/>
    </source>
</evidence>
<evidence type="ECO:0000313" key="3">
    <source>
        <dbReference type="Proteomes" id="UP000095281"/>
    </source>
</evidence>
<evidence type="ECO:0000256" key="2">
    <source>
        <dbReference type="SAM" id="MobiDB-lite"/>
    </source>
</evidence>
<dbReference type="AlphaFoldDB" id="A0A1I8BRL5"/>
<accession>A0A1I8BRL5</accession>
<keyword evidence="3" id="KW-1185">Reference proteome</keyword>
<dbReference type="PROSITE" id="PS50297">
    <property type="entry name" value="ANK_REP_REGION"/>
    <property type="match status" value="1"/>
</dbReference>
<keyword evidence="1" id="KW-0040">ANK repeat</keyword>
<dbReference type="InterPro" id="IPR036770">
    <property type="entry name" value="Ankyrin_rpt-contain_sf"/>
</dbReference>
<organism evidence="3 4">
    <name type="scientific">Meloidogyne hapla</name>
    <name type="common">Root-knot nematode worm</name>
    <dbReference type="NCBI Taxonomy" id="6305"/>
    <lineage>
        <taxon>Eukaryota</taxon>
        <taxon>Metazoa</taxon>
        <taxon>Ecdysozoa</taxon>
        <taxon>Nematoda</taxon>
        <taxon>Chromadorea</taxon>
        <taxon>Rhabditida</taxon>
        <taxon>Tylenchina</taxon>
        <taxon>Tylenchomorpha</taxon>
        <taxon>Tylenchoidea</taxon>
        <taxon>Meloidogynidae</taxon>
        <taxon>Meloidogyninae</taxon>
        <taxon>Meloidogyne</taxon>
    </lineage>
</organism>
<reference evidence="4" key="1">
    <citation type="submission" date="2016-11" db="UniProtKB">
        <authorList>
            <consortium name="WormBaseParasite"/>
        </authorList>
    </citation>
    <scope>IDENTIFICATION</scope>
</reference>
<name>A0A1I8BRL5_MELHA</name>
<feature type="compositionally biased region" description="Polar residues" evidence="2">
    <location>
        <begin position="160"/>
        <end position="172"/>
    </location>
</feature>
<feature type="region of interest" description="Disordered" evidence="2">
    <location>
        <begin position="1"/>
        <end position="70"/>
    </location>
</feature>
<dbReference type="Gene3D" id="1.25.40.20">
    <property type="entry name" value="Ankyrin repeat-containing domain"/>
    <property type="match status" value="1"/>
</dbReference>
<dbReference type="Proteomes" id="UP000095281">
    <property type="component" value="Unplaced"/>
</dbReference>
<dbReference type="InterPro" id="IPR002110">
    <property type="entry name" value="Ankyrin_rpt"/>
</dbReference>
<dbReference type="PROSITE" id="PS50088">
    <property type="entry name" value="ANK_REPEAT"/>
    <property type="match status" value="1"/>
</dbReference>